<dbReference type="InterPro" id="IPR013785">
    <property type="entry name" value="Aldolase_TIM"/>
</dbReference>
<proteinExistence type="inferred from homology"/>
<evidence type="ECO:0000259" key="5">
    <source>
        <dbReference type="PROSITE" id="PS51168"/>
    </source>
</evidence>
<feature type="binding site" evidence="3">
    <location>
        <position position="480"/>
    </location>
    <ligand>
        <name>Mn(2+)</name>
        <dbReference type="ChEBI" id="CHEBI:29035"/>
    </ligand>
</feature>
<dbReference type="Pfam" id="PF01817">
    <property type="entry name" value="CM_2"/>
    <property type="match status" value="1"/>
</dbReference>
<feature type="binding site" evidence="3">
    <location>
        <position position="293"/>
    </location>
    <ligand>
        <name>phosphoenolpyruvate</name>
        <dbReference type="ChEBI" id="CHEBI:58702"/>
    </ligand>
</feature>
<name>A0A9X2J3I9_9SPHN</name>
<dbReference type="EC" id="2.5.1.54" evidence="4"/>
<feature type="domain" description="Chorismate mutase" evidence="5">
    <location>
        <begin position="11"/>
        <end position="100"/>
    </location>
</feature>
<dbReference type="EMBL" id="JAMSHT010000001">
    <property type="protein sequence ID" value="MCM8556257.1"/>
    <property type="molecule type" value="Genomic_DNA"/>
</dbReference>
<feature type="binding site" evidence="3">
    <location>
        <position position="548"/>
    </location>
    <ligand>
        <name>Mn(2+)</name>
        <dbReference type="ChEBI" id="CHEBI:29035"/>
    </ligand>
</feature>
<dbReference type="PANTHER" id="PTHR21337:SF0">
    <property type="entry name" value="PHOSPHO-2-DEHYDRO-3-DEOXYHEPTONATE ALDOLASE"/>
    <property type="match status" value="1"/>
</dbReference>
<dbReference type="Gene3D" id="3.20.20.70">
    <property type="entry name" value="Aldolase class I"/>
    <property type="match status" value="1"/>
</dbReference>
<dbReference type="PANTHER" id="PTHR21337">
    <property type="entry name" value="PHOSPHO-2-DEHYDRO-3-DEOXYHEPTONATE ALDOLASE 1, 2"/>
    <property type="match status" value="1"/>
</dbReference>
<feature type="binding site" evidence="3">
    <location>
        <position position="255"/>
    </location>
    <ligand>
        <name>Mn(2+)</name>
        <dbReference type="ChEBI" id="CHEBI:29035"/>
    </ligand>
</feature>
<dbReference type="SMART" id="SM00830">
    <property type="entry name" value="CM_2"/>
    <property type="match status" value="1"/>
</dbReference>
<dbReference type="RefSeq" id="WP_252111291.1">
    <property type="nucleotide sequence ID" value="NZ_JAMSHT010000001.1"/>
</dbReference>
<dbReference type="InterPro" id="IPR002480">
    <property type="entry name" value="DAHP_synth_2"/>
</dbReference>
<comment type="cofactor">
    <cofactor evidence="3">
        <name>Mn(2+)</name>
        <dbReference type="ChEBI" id="CHEBI:29035"/>
    </cofactor>
    <cofactor evidence="3">
        <name>Co(2+)</name>
        <dbReference type="ChEBI" id="CHEBI:48828"/>
    </cofactor>
    <cofactor evidence="3">
        <name>Cd(2+)</name>
        <dbReference type="ChEBI" id="CHEBI:48775"/>
    </cofactor>
    <text evidence="3">Binds 1 divalent cation per subunit. The enzyme is active with manganese, cobalt or cadmium ions.</text>
</comment>
<evidence type="ECO:0000256" key="2">
    <source>
        <dbReference type="ARBA" id="ARBA00022679"/>
    </source>
</evidence>
<dbReference type="GO" id="GO:0003849">
    <property type="term" value="F:3-deoxy-7-phosphoheptulonate synthase activity"/>
    <property type="evidence" value="ECO:0007669"/>
    <property type="project" value="UniProtKB-EC"/>
</dbReference>
<gene>
    <name evidence="6" type="ORF">NDO55_00285</name>
</gene>
<accession>A0A9X2J3I9</accession>
<dbReference type="Gene3D" id="1.20.59.10">
    <property type="entry name" value="Chorismate mutase"/>
    <property type="match status" value="1"/>
</dbReference>
<sequence length="568" mass="62469">MIHSLRQLRANGTDPAIVHLREKIDAIDTELLSLLERRFALTDMIGQEKQIEGKLALCPDRETALLDRLSERRIGLDSNEIEALWRTIFALSTHRQKAHDLILWAEEPQRVALTELARRRFGPRATIVWAHSAAHAIGLAAEQEAVLLMPLYTDLELPAGLDLVAQLDLDDADVAAAVALAPLAPSPDQQQADWRKRARRQQATYGMADQPRLKANLKALAKADDVVAPRDSATLRRSLADLRQNGGLIIQMGDCAEPIDLDEKAIEARLGAIDLMRERLAATTGQRVVALARLGGQWAKPRSCPVEYVDGEALPVYRGDLVNGIGSNKTARRPDPDRLVAGHQQALRVSQQSAQYPEVHLSHEALHLDYECALTRDTSEGRMATSAHSLWLGARTGNPDEAHAAYLAGIGNAIGIKVGADMEPERLVRLLDMLDPDHEAGRIMLVCRMGARNVMKTLPRIADAVCRSGHPVLWLCDPMHGNTRKSGGLKTRAMSDMLAEIQDCAEILRATSMRLDGLHLETTPEQVDECVETPSGRPGLVGYTSLCDPRLNLDQTRRCIDLMASLAE</sequence>
<evidence type="ECO:0000256" key="1">
    <source>
        <dbReference type="ARBA" id="ARBA00008911"/>
    </source>
</evidence>
<dbReference type="Proteomes" id="UP001155128">
    <property type="component" value="Unassembled WGS sequence"/>
</dbReference>
<feature type="binding site" evidence="3">
    <location>
        <position position="417"/>
    </location>
    <ligand>
        <name>phosphoenolpyruvate</name>
        <dbReference type="ChEBI" id="CHEBI:58702"/>
    </ligand>
</feature>
<keyword evidence="3" id="KW-0104">Cadmium</keyword>
<protein>
    <recommendedName>
        <fullName evidence="4">Phospho-2-dehydro-3-deoxyheptonate aldolase</fullName>
        <ecNumber evidence="4">2.5.1.54</ecNumber>
    </recommendedName>
</protein>
<dbReference type="GO" id="GO:0009073">
    <property type="term" value="P:aromatic amino acid family biosynthetic process"/>
    <property type="evidence" value="ECO:0007669"/>
    <property type="project" value="InterPro"/>
</dbReference>
<dbReference type="InterPro" id="IPR036263">
    <property type="entry name" value="Chorismate_II_sf"/>
</dbReference>
<dbReference type="InterPro" id="IPR002701">
    <property type="entry name" value="CM_II_prokaryot"/>
</dbReference>
<dbReference type="InterPro" id="IPR036979">
    <property type="entry name" value="CM_dom_sf"/>
</dbReference>
<feature type="binding site" evidence="3">
    <location>
        <position position="521"/>
    </location>
    <ligand>
        <name>Mn(2+)</name>
        <dbReference type="ChEBI" id="CHEBI:29035"/>
    </ligand>
</feature>
<dbReference type="AlphaFoldDB" id="A0A9X2J3I9"/>
<dbReference type="GO" id="GO:0046417">
    <property type="term" value="P:chorismate metabolic process"/>
    <property type="evidence" value="ECO:0007669"/>
    <property type="project" value="InterPro"/>
</dbReference>
<evidence type="ECO:0000256" key="4">
    <source>
        <dbReference type="RuleBase" id="RU363071"/>
    </source>
</evidence>
<dbReference type="SUPFAM" id="SSF51569">
    <property type="entry name" value="Aldolase"/>
    <property type="match status" value="1"/>
</dbReference>
<evidence type="ECO:0000313" key="6">
    <source>
        <dbReference type="EMBL" id="MCM8556257.1"/>
    </source>
</evidence>
<keyword evidence="2 4" id="KW-0808">Transferase</keyword>
<keyword evidence="3" id="KW-0170">Cobalt</keyword>
<dbReference type="GO" id="GO:0004106">
    <property type="term" value="F:chorismate mutase activity"/>
    <property type="evidence" value="ECO:0007669"/>
    <property type="project" value="InterPro"/>
</dbReference>
<keyword evidence="7" id="KW-1185">Reference proteome</keyword>
<feature type="binding site" evidence="3">
    <location>
        <position position="448"/>
    </location>
    <ligand>
        <name>phosphoenolpyruvate</name>
        <dbReference type="ChEBI" id="CHEBI:58702"/>
    </ligand>
</feature>
<evidence type="ECO:0000313" key="7">
    <source>
        <dbReference type="Proteomes" id="UP001155128"/>
    </source>
</evidence>
<comment type="similarity">
    <text evidence="1 4">Belongs to the class-II DAHP synthase family.</text>
</comment>
<reference evidence="6" key="1">
    <citation type="submission" date="2022-06" db="EMBL/GenBank/DDBJ databases">
        <title>Sphingomicrobium sedimins sp. nov., a marine bacterium isolated from tidal flat.</title>
        <authorList>
            <person name="Kim C.-H."/>
            <person name="Yoo Y."/>
            <person name="Kim J.-J."/>
        </authorList>
    </citation>
    <scope>NUCLEOTIDE SEQUENCE</scope>
    <source>
        <strain evidence="6">GRR-S6-50</strain>
    </source>
</reference>
<keyword evidence="3" id="KW-0464">Manganese</keyword>
<comment type="caution">
    <text evidence="6">The sequence shown here is derived from an EMBL/GenBank/DDBJ whole genome shotgun (WGS) entry which is preliminary data.</text>
</comment>
<dbReference type="Pfam" id="PF01474">
    <property type="entry name" value="DAHP_synth_2"/>
    <property type="match status" value="2"/>
</dbReference>
<comment type="catalytic activity">
    <reaction evidence="4">
        <text>D-erythrose 4-phosphate + phosphoenolpyruvate + H2O = 7-phospho-2-dehydro-3-deoxy-D-arabino-heptonate + phosphate</text>
        <dbReference type="Rhea" id="RHEA:14717"/>
        <dbReference type="ChEBI" id="CHEBI:15377"/>
        <dbReference type="ChEBI" id="CHEBI:16897"/>
        <dbReference type="ChEBI" id="CHEBI:43474"/>
        <dbReference type="ChEBI" id="CHEBI:58394"/>
        <dbReference type="ChEBI" id="CHEBI:58702"/>
        <dbReference type="EC" id="2.5.1.54"/>
    </reaction>
</comment>
<dbReference type="SUPFAM" id="SSF48600">
    <property type="entry name" value="Chorismate mutase II"/>
    <property type="match status" value="1"/>
</dbReference>
<organism evidence="6 7">
    <name type="scientific">Sphingomicrobium sediminis</name>
    <dbReference type="NCBI Taxonomy" id="2950949"/>
    <lineage>
        <taxon>Bacteria</taxon>
        <taxon>Pseudomonadati</taxon>
        <taxon>Pseudomonadota</taxon>
        <taxon>Alphaproteobacteria</taxon>
        <taxon>Sphingomonadales</taxon>
        <taxon>Sphingomonadaceae</taxon>
        <taxon>Sphingomicrobium</taxon>
    </lineage>
</organism>
<dbReference type="PROSITE" id="PS51168">
    <property type="entry name" value="CHORISMATE_MUT_2"/>
    <property type="match status" value="1"/>
</dbReference>
<evidence type="ECO:0000256" key="3">
    <source>
        <dbReference type="PIRSR" id="PIRSR602480-1"/>
    </source>
</evidence>